<name>A0A024TCF1_9STRA</name>
<dbReference type="eggNOG" id="ENOG502SA4X">
    <property type="taxonomic scope" value="Eukaryota"/>
</dbReference>
<feature type="compositionally biased region" description="Basic residues" evidence="1">
    <location>
        <begin position="436"/>
        <end position="450"/>
    </location>
</feature>
<dbReference type="AlphaFoldDB" id="A0A024TCF1"/>
<feature type="compositionally biased region" description="Basic and acidic residues" evidence="1">
    <location>
        <begin position="321"/>
        <end position="338"/>
    </location>
</feature>
<sequence>MTTMLEDIDCALDARLAANHRMQTELEAMEARILEFLRETEIALYPGVENVTCKCVPEHFVPPAALPRHLERCHGISRRDSSPPSSQFFYQQKTKRAHMAQYHRHRLPEVIAFNPDADPTRNFLDVATVHTFTDDEDAGATDVSTLEADHAPSLVEPSKSDDVPLECAVLSITTDARNFHVHCMSWTSIPADFARLDVSALASSPHVRGWVSSWCQREVDSSSASADVALVDFILRLVAHPETSHPDIMAKELSEFLSSRTNEFVVELWKVLVVALAVQQGCFQTLSDYDGFLESILTDRRPLDSTSAKPTAPPLPPSSARHADDPADKKRKRNDLPRKSASSRATPTQALRQVIANRMDELAQFHGWTVPKALTNDVDSKRNQGNTDRDAMQRRESIMALRNPLHVRDWGRKRRRTDSRDNDRRRRDHPSPDTRRQKRSASPHRHHRSR</sequence>
<protein>
    <recommendedName>
        <fullName evidence="2">PWI domain-containing protein</fullName>
    </recommendedName>
</protein>
<reference evidence="3" key="1">
    <citation type="submission" date="2013-12" db="EMBL/GenBank/DDBJ databases">
        <title>The Genome Sequence of Aphanomyces invadans NJM9701.</title>
        <authorList>
            <consortium name="The Broad Institute Genomics Platform"/>
            <person name="Russ C."/>
            <person name="Tyler B."/>
            <person name="van West P."/>
            <person name="Dieguez-Uribeondo J."/>
            <person name="Young S.K."/>
            <person name="Zeng Q."/>
            <person name="Gargeya S."/>
            <person name="Fitzgerald M."/>
            <person name="Abouelleil A."/>
            <person name="Alvarado L."/>
            <person name="Chapman S.B."/>
            <person name="Gainer-Dewar J."/>
            <person name="Goldberg J."/>
            <person name="Griggs A."/>
            <person name="Gujja S."/>
            <person name="Hansen M."/>
            <person name="Howarth C."/>
            <person name="Imamovic A."/>
            <person name="Ireland A."/>
            <person name="Larimer J."/>
            <person name="McCowan C."/>
            <person name="Murphy C."/>
            <person name="Pearson M."/>
            <person name="Poon T.W."/>
            <person name="Priest M."/>
            <person name="Roberts A."/>
            <person name="Saif S."/>
            <person name="Shea T."/>
            <person name="Sykes S."/>
            <person name="Wortman J."/>
            <person name="Nusbaum C."/>
            <person name="Birren B."/>
        </authorList>
    </citation>
    <scope>NUCLEOTIDE SEQUENCE [LARGE SCALE GENOMIC DNA]</scope>
    <source>
        <strain evidence="3">NJM9701</strain>
    </source>
</reference>
<gene>
    <name evidence="3" type="ORF">H310_13655</name>
</gene>
<feature type="region of interest" description="Disordered" evidence="1">
    <location>
        <begin position="303"/>
        <end position="349"/>
    </location>
</feature>
<feature type="compositionally biased region" description="Polar residues" evidence="1">
    <location>
        <begin position="340"/>
        <end position="349"/>
    </location>
</feature>
<dbReference type="STRING" id="157072.A0A024TCF1"/>
<dbReference type="VEuPathDB" id="FungiDB:H310_13655"/>
<dbReference type="EMBL" id="KI914006">
    <property type="protein sequence ID" value="ETV91825.1"/>
    <property type="molecule type" value="Genomic_DNA"/>
</dbReference>
<dbReference type="OrthoDB" id="69229at2759"/>
<evidence type="ECO:0000256" key="1">
    <source>
        <dbReference type="SAM" id="MobiDB-lite"/>
    </source>
</evidence>
<dbReference type="InterPro" id="IPR002483">
    <property type="entry name" value="PWI_dom"/>
</dbReference>
<feature type="compositionally biased region" description="Basic and acidic residues" evidence="1">
    <location>
        <begin position="418"/>
        <end position="435"/>
    </location>
</feature>
<feature type="domain" description="PWI" evidence="2">
    <location>
        <begin position="213"/>
        <end position="275"/>
    </location>
</feature>
<evidence type="ECO:0000313" key="3">
    <source>
        <dbReference type="EMBL" id="ETV91825.1"/>
    </source>
</evidence>
<dbReference type="RefSeq" id="XP_008879462.1">
    <property type="nucleotide sequence ID" value="XM_008881240.1"/>
</dbReference>
<accession>A0A024TCF1</accession>
<dbReference type="Pfam" id="PF01480">
    <property type="entry name" value="PWI"/>
    <property type="match status" value="1"/>
</dbReference>
<proteinExistence type="predicted"/>
<dbReference type="Gene3D" id="1.20.1390.10">
    <property type="entry name" value="PWI domain"/>
    <property type="match status" value="1"/>
</dbReference>
<dbReference type="GeneID" id="20090705"/>
<feature type="region of interest" description="Disordered" evidence="1">
    <location>
        <begin position="376"/>
        <end position="450"/>
    </location>
</feature>
<evidence type="ECO:0000259" key="2">
    <source>
        <dbReference type="Pfam" id="PF01480"/>
    </source>
</evidence>
<organism evidence="3">
    <name type="scientific">Aphanomyces invadans</name>
    <dbReference type="NCBI Taxonomy" id="157072"/>
    <lineage>
        <taxon>Eukaryota</taxon>
        <taxon>Sar</taxon>
        <taxon>Stramenopiles</taxon>
        <taxon>Oomycota</taxon>
        <taxon>Saprolegniomycetes</taxon>
        <taxon>Saprolegniales</taxon>
        <taxon>Verrucalvaceae</taxon>
        <taxon>Aphanomyces</taxon>
    </lineage>
</organism>
<feature type="compositionally biased region" description="Basic and acidic residues" evidence="1">
    <location>
        <begin position="378"/>
        <end position="397"/>
    </location>
</feature>